<gene>
    <name evidence="1" type="ORF">BB558_005247</name>
</gene>
<dbReference type="Proteomes" id="UP000245591">
    <property type="component" value="Unassembled WGS sequence"/>
</dbReference>
<organism evidence="1 2">
    <name type="scientific">Smittium angustum</name>
    <dbReference type="NCBI Taxonomy" id="133377"/>
    <lineage>
        <taxon>Eukaryota</taxon>
        <taxon>Fungi</taxon>
        <taxon>Fungi incertae sedis</taxon>
        <taxon>Zoopagomycota</taxon>
        <taxon>Kickxellomycotina</taxon>
        <taxon>Harpellomycetes</taxon>
        <taxon>Harpellales</taxon>
        <taxon>Legeriomycetaceae</taxon>
        <taxon>Smittium</taxon>
    </lineage>
</organism>
<keyword evidence="2" id="KW-1185">Reference proteome</keyword>
<proteinExistence type="predicted"/>
<dbReference type="AlphaFoldDB" id="A0A2U1J114"/>
<name>A0A2U1J114_SMIAN</name>
<reference evidence="1 2" key="1">
    <citation type="journal article" date="2018" name="MBio">
        <title>Comparative Genomics Reveals the Core Gene Toolbox for the Fungus-Insect Symbiosis.</title>
        <authorList>
            <person name="Wang Y."/>
            <person name="Stata M."/>
            <person name="Wang W."/>
            <person name="Stajich J.E."/>
            <person name="White M.M."/>
            <person name="Moncalvo J.M."/>
        </authorList>
    </citation>
    <scope>NUCLEOTIDE SEQUENCE [LARGE SCALE GENOMIC DNA]</scope>
    <source>
        <strain evidence="1 2">AUS-126-30</strain>
    </source>
</reference>
<dbReference type="EMBL" id="MBFU01000514">
    <property type="protein sequence ID" value="PVZ98738.1"/>
    <property type="molecule type" value="Genomic_DNA"/>
</dbReference>
<accession>A0A2U1J114</accession>
<comment type="caution">
    <text evidence="1">The sequence shown here is derived from an EMBL/GenBank/DDBJ whole genome shotgun (WGS) entry which is preliminary data.</text>
</comment>
<evidence type="ECO:0000313" key="2">
    <source>
        <dbReference type="Proteomes" id="UP000245591"/>
    </source>
</evidence>
<protein>
    <submittedName>
        <fullName evidence="1">Uncharacterized protein</fullName>
    </submittedName>
</protein>
<evidence type="ECO:0000313" key="1">
    <source>
        <dbReference type="EMBL" id="PVZ98738.1"/>
    </source>
</evidence>
<sequence>MEIHIDKPSHSQNLLHPSSPFLPDLFLWTDSKKEIHAQQQKPLIVPSLKRAGQALTDAFKRIKISQTPAIKPLSIKKAHSNSSISSMSSSFSRIFHKIHKSIQYDKTFGKGSEPIETPNYNKYLALCLDNIKLSVQNKNIFLSHYVLKIGNRACIIPISGACFLTTIISQVMGSENSAILLIFTKESHQSIYESAEKFQSPISRQQPGGDMKHSATIYQYEMQDVDRVSTISREYNMAGQIPINFEHSIGNGRDHVIRTSLRNFGSKTKLLKIKISFSFKFKILNYKPQTTPPQISIDFNNHTTFNPFFQFGFDDPGIPDSLIVDKTPKYKSSSIFDSNTLINSTNNSLDQPIHCYLNASTKCNEFVKASIYP</sequence>